<dbReference type="Gramene" id="Os01t0387133-00">
    <property type="protein sequence ID" value="Os01t0387133-00"/>
    <property type="gene ID" value="Os01g0387133"/>
</dbReference>
<accession>A0A0P0V2T1</accession>
<reference evidence="3" key="1">
    <citation type="journal article" date="2005" name="Nature">
        <title>The map-based sequence of the rice genome.</title>
        <authorList>
            <consortium name="International rice genome sequencing project (IRGSP)"/>
            <person name="Matsumoto T."/>
            <person name="Wu J."/>
            <person name="Kanamori H."/>
            <person name="Katayose Y."/>
            <person name="Fujisawa M."/>
            <person name="Namiki N."/>
            <person name="Mizuno H."/>
            <person name="Yamamoto K."/>
            <person name="Antonio B.A."/>
            <person name="Baba T."/>
            <person name="Sakata K."/>
            <person name="Nagamura Y."/>
            <person name="Aoki H."/>
            <person name="Arikawa K."/>
            <person name="Arita K."/>
            <person name="Bito T."/>
            <person name="Chiden Y."/>
            <person name="Fujitsuka N."/>
            <person name="Fukunaka R."/>
            <person name="Hamada M."/>
            <person name="Harada C."/>
            <person name="Hayashi A."/>
            <person name="Hijishita S."/>
            <person name="Honda M."/>
            <person name="Hosokawa S."/>
            <person name="Ichikawa Y."/>
            <person name="Idonuma A."/>
            <person name="Iijima M."/>
            <person name="Ikeda M."/>
            <person name="Ikeno M."/>
            <person name="Ito K."/>
            <person name="Ito S."/>
            <person name="Ito T."/>
            <person name="Ito Y."/>
            <person name="Ito Y."/>
            <person name="Iwabuchi A."/>
            <person name="Kamiya K."/>
            <person name="Karasawa W."/>
            <person name="Kurita K."/>
            <person name="Katagiri S."/>
            <person name="Kikuta A."/>
            <person name="Kobayashi H."/>
            <person name="Kobayashi N."/>
            <person name="Machita K."/>
            <person name="Maehara T."/>
            <person name="Masukawa M."/>
            <person name="Mizubayashi T."/>
            <person name="Mukai Y."/>
            <person name="Nagasaki H."/>
            <person name="Nagata Y."/>
            <person name="Naito S."/>
            <person name="Nakashima M."/>
            <person name="Nakama Y."/>
            <person name="Nakamichi Y."/>
            <person name="Nakamura M."/>
            <person name="Meguro A."/>
            <person name="Negishi M."/>
            <person name="Ohta I."/>
            <person name="Ohta T."/>
            <person name="Okamoto M."/>
            <person name="Ono N."/>
            <person name="Saji S."/>
            <person name="Sakaguchi M."/>
            <person name="Sakai K."/>
            <person name="Shibata M."/>
            <person name="Shimokawa T."/>
            <person name="Song J."/>
            <person name="Takazaki Y."/>
            <person name="Terasawa K."/>
            <person name="Tsugane M."/>
            <person name="Tsuji K."/>
            <person name="Ueda S."/>
            <person name="Waki K."/>
            <person name="Yamagata H."/>
            <person name="Yamamoto M."/>
            <person name="Yamamoto S."/>
            <person name="Yamane H."/>
            <person name="Yoshiki S."/>
            <person name="Yoshihara R."/>
            <person name="Yukawa K."/>
            <person name="Zhong H."/>
            <person name="Yano M."/>
            <person name="Yuan Q."/>
            <person name="Ouyang S."/>
            <person name="Liu J."/>
            <person name="Jones K.M."/>
            <person name="Gansberger K."/>
            <person name="Moffat K."/>
            <person name="Hill J."/>
            <person name="Bera J."/>
            <person name="Fadrosh D."/>
            <person name="Jin S."/>
            <person name="Johri S."/>
            <person name="Kim M."/>
            <person name="Overton L."/>
            <person name="Reardon M."/>
            <person name="Tsitrin T."/>
            <person name="Vuong H."/>
            <person name="Weaver B."/>
            <person name="Ciecko A."/>
            <person name="Tallon L."/>
            <person name="Jackson J."/>
            <person name="Pai G."/>
            <person name="Aken S.V."/>
            <person name="Utterback T."/>
            <person name="Reidmuller S."/>
            <person name="Feldblyum T."/>
            <person name="Hsiao J."/>
            <person name="Zismann V."/>
            <person name="Iobst S."/>
            <person name="de Vazeille A.R."/>
            <person name="Buell C.R."/>
            <person name="Ying K."/>
            <person name="Li Y."/>
            <person name="Lu T."/>
            <person name="Huang Y."/>
            <person name="Zhao Q."/>
            <person name="Feng Q."/>
            <person name="Zhang L."/>
            <person name="Zhu J."/>
            <person name="Weng Q."/>
            <person name="Mu J."/>
            <person name="Lu Y."/>
            <person name="Fan D."/>
            <person name="Liu Y."/>
            <person name="Guan J."/>
            <person name="Zhang Y."/>
            <person name="Yu S."/>
            <person name="Liu X."/>
            <person name="Zhang Y."/>
            <person name="Hong G."/>
            <person name="Han B."/>
            <person name="Choisne N."/>
            <person name="Demange N."/>
            <person name="Orjeda G."/>
            <person name="Samain S."/>
            <person name="Cattolico L."/>
            <person name="Pelletier E."/>
            <person name="Couloux A."/>
            <person name="Segurens B."/>
            <person name="Wincker P."/>
            <person name="D'Hont A."/>
            <person name="Scarpelli C."/>
            <person name="Weissenbach J."/>
            <person name="Salanoubat M."/>
            <person name="Quetier F."/>
            <person name="Yu Y."/>
            <person name="Kim H.R."/>
            <person name="Rambo T."/>
            <person name="Currie J."/>
            <person name="Collura K."/>
            <person name="Luo M."/>
            <person name="Yang T."/>
            <person name="Ammiraju J.S.S."/>
            <person name="Engler F."/>
            <person name="Soderlund C."/>
            <person name="Wing R.A."/>
            <person name="Palmer L.E."/>
            <person name="de la Bastide M."/>
            <person name="Spiegel L."/>
            <person name="Nascimento L."/>
            <person name="Zutavern T."/>
            <person name="O'Shaughnessy A."/>
            <person name="Dike S."/>
            <person name="Dedhia N."/>
            <person name="Preston R."/>
            <person name="Balija V."/>
            <person name="McCombie W.R."/>
            <person name="Chow T."/>
            <person name="Chen H."/>
            <person name="Chung M."/>
            <person name="Chen C."/>
            <person name="Shaw J."/>
            <person name="Wu H."/>
            <person name="Hsiao K."/>
            <person name="Chao Y."/>
            <person name="Chu M."/>
            <person name="Cheng C."/>
            <person name="Hour A."/>
            <person name="Lee P."/>
            <person name="Lin S."/>
            <person name="Lin Y."/>
            <person name="Liou J."/>
            <person name="Liu S."/>
            <person name="Hsing Y."/>
            <person name="Raghuvanshi S."/>
            <person name="Mohanty A."/>
            <person name="Bharti A.K."/>
            <person name="Gaur A."/>
            <person name="Gupta V."/>
            <person name="Kumar D."/>
            <person name="Ravi V."/>
            <person name="Vij S."/>
            <person name="Kapur A."/>
            <person name="Khurana P."/>
            <person name="Khurana P."/>
            <person name="Khurana J.P."/>
            <person name="Tyagi A.K."/>
            <person name="Gaikwad K."/>
            <person name="Singh A."/>
            <person name="Dalal V."/>
            <person name="Srivastava S."/>
            <person name="Dixit A."/>
            <person name="Pal A.K."/>
            <person name="Ghazi I.A."/>
            <person name="Yadav M."/>
            <person name="Pandit A."/>
            <person name="Bhargava A."/>
            <person name="Sureshbabu K."/>
            <person name="Batra K."/>
            <person name="Sharma T.R."/>
            <person name="Mohapatra T."/>
            <person name="Singh N.K."/>
            <person name="Messing J."/>
            <person name="Nelson A.B."/>
            <person name="Fuks G."/>
            <person name="Kavchok S."/>
            <person name="Keizer G."/>
            <person name="Linton E."/>
            <person name="Llaca V."/>
            <person name="Song R."/>
            <person name="Tanyolac B."/>
            <person name="Young S."/>
            <person name="Ho-Il K."/>
            <person name="Hahn J.H."/>
            <person name="Sangsakoo G."/>
            <person name="Vanavichit A."/>
            <person name="de Mattos Luiz.A.T."/>
            <person name="Zimmer P.D."/>
            <person name="Malone G."/>
            <person name="Dellagostin O."/>
            <person name="de Oliveira A.C."/>
            <person name="Bevan M."/>
            <person name="Bancroft I."/>
            <person name="Minx P."/>
            <person name="Cordum H."/>
            <person name="Wilson R."/>
            <person name="Cheng Z."/>
            <person name="Jin W."/>
            <person name="Jiang J."/>
            <person name="Leong S.A."/>
            <person name="Iwama H."/>
            <person name="Gojobori T."/>
            <person name="Itoh T."/>
            <person name="Niimura Y."/>
            <person name="Fujii Y."/>
            <person name="Habara T."/>
            <person name="Sakai H."/>
            <person name="Sato Y."/>
            <person name="Wilson G."/>
            <person name="Kumar K."/>
            <person name="McCouch S."/>
            <person name="Juretic N."/>
            <person name="Hoen D."/>
            <person name="Wright S."/>
            <person name="Bruskiewich R."/>
            <person name="Bureau T."/>
            <person name="Miyao A."/>
            <person name="Hirochika H."/>
            <person name="Nishikawa T."/>
            <person name="Kadowaki K."/>
            <person name="Sugiura M."/>
            <person name="Burr B."/>
            <person name="Sasaki T."/>
        </authorList>
    </citation>
    <scope>NUCLEOTIDE SEQUENCE [LARGE SCALE GENOMIC DNA]</scope>
    <source>
        <strain evidence="3">cv. Nipponbare</strain>
    </source>
</reference>
<reference evidence="2 3" key="2">
    <citation type="journal article" date="2013" name="Plant Cell Physiol.">
        <title>Rice Annotation Project Database (RAP-DB): an integrative and interactive database for rice genomics.</title>
        <authorList>
            <person name="Sakai H."/>
            <person name="Lee S.S."/>
            <person name="Tanaka T."/>
            <person name="Numa H."/>
            <person name="Kim J."/>
            <person name="Kawahara Y."/>
            <person name="Wakimoto H."/>
            <person name="Yang C.C."/>
            <person name="Iwamoto M."/>
            <person name="Abe T."/>
            <person name="Yamada Y."/>
            <person name="Muto A."/>
            <person name="Inokuchi H."/>
            <person name="Ikemura T."/>
            <person name="Matsumoto T."/>
            <person name="Sasaki T."/>
            <person name="Itoh T."/>
        </authorList>
    </citation>
    <scope>NUCLEOTIDE SEQUENCE [LARGE SCALE GENOMIC DNA]</scope>
    <source>
        <strain evidence="3">cv. Nipponbare</strain>
    </source>
</reference>
<gene>
    <name evidence="2" type="ordered locus">Os01g0387133</name>
    <name evidence="2" type="ORF">OSNPB_010387133</name>
</gene>
<feature type="compositionally biased region" description="Basic and acidic residues" evidence="1">
    <location>
        <begin position="37"/>
        <end position="55"/>
    </location>
</feature>
<dbReference type="PaxDb" id="39947-A0A0P0V2T1"/>
<evidence type="ECO:0000256" key="1">
    <source>
        <dbReference type="SAM" id="MobiDB-lite"/>
    </source>
</evidence>
<evidence type="ECO:0000313" key="2">
    <source>
        <dbReference type="EMBL" id="BAS72263.1"/>
    </source>
</evidence>
<dbReference type="EMBL" id="AP014957">
    <property type="protein sequence ID" value="BAS72263.1"/>
    <property type="molecule type" value="Genomic_DNA"/>
</dbReference>
<proteinExistence type="predicted"/>
<organism evidence="2 3">
    <name type="scientific">Oryza sativa subsp. japonica</name>
    <name type="common">Rice</name>
    <dbReference type="NCBI Taxonomy" id="39947"/>
    <lineage>
        <taxon>Eukaryota</taxon>
        <taxon>Viridiplantae</taxon>
        <taxon>Streptophyta</taxon>
        <taxon>Embryophyta</taxon>
        <taxon>Tracheophyta</taxon>
        <taxon>Spermatophyta</taxon>
        <taxon>Magnoliopsida</taxon>
        <taxon>Liliopsida</taxon>
        <taxon>Poales</taxon>
        <taxon>Poaceae</taxon>
        <taxon>BOP clade</taxon>
        <taxon>Oryzoideae</taxon>
        <taxon>Oryzeae</taxon>
        <taxon>Oryzinae</taxon>
        <taxon>Oryza</taxon>
        <taxon>Oryza sativa</taxon>
    </lineage>
</organism>
<reference evidence="2 3" key="3">
    <citation type="journal article" date="2013" name="Rice">
        <title>Improvement of the Oryza sativa Nipponbare reference genome using next generation sequence and optical map data.</title>
        <authorList>
            <person name="Kawahara Y."/>
            <person name="de la Bastide M."/>
            <person name="Hamilton J.P."/>
            <person name="Kanamori H."/>
            <person name="McCombie W.R."/>
            <person name="Ouyang S."/>
            <person name="Schwartz D.C."/>
            <person name="Tanaka T."/>
            <person name="Wu J."/>
            <person name="Zhou S."/>
            <person name="Childs K.L."/>
            <person name="Davidson R.M."/>
            <person name="Lin H."/>
            <person name="Quesada-Ocampo L."/>
            <person name="Vaillancourt B."/>
            <person name="Sakai H."/>
            <person name="Lee S.S."/>
            <person name="Kim J."/>
            <person name="Numa H."/>
            <person name="Itoh T."/>
            <person name="Buell C.R."/>
            <person name="Matsumoto T."/>
        </authorList>
    </citation>
    <scope>NUCLEOTIDE SEQUENCE [LARGE SCALE GENOMIC DNA]</scope>
    <source>
        <strain evidence="3">cv. Nipponbare</strain>
    </source>
</reference>
<dbReference type="AlphaFoldDB" id="A0A0P0V2T1"/>
<feature type="region of interest" description="Disordered" evidence="1">
    <location>
        <begin position="36"/>
        <end position="83"/>
    </location>
</feature>
<evidence type="ECO:0000313" key="3">
    <source>
        <dbReference type="Proteomes" id="UP000059680"/>
    </source>
</evidence>
<protein>
    <submittedName>
        <fullName evidence="2">Os01g0387133 protein</fullName>
    </submittedName>
</protein>
<dbReference type="InParanoid" id="A0A0P0V2T1"/>
<keyword evidence="3" id="KW-1185">Reference proteome</keyword>
<dbReference type="Proteomes" id="UP000059680">
    <property type="component" value="Chromosome 1"/>
</dbReference>
<name>A0A0P0V2T1_ORYSJ</name>
<feature type="compositionally biased region" description="Polar residues" evidence="1">
    <location>
        <begin position="74"/>
        <end position="83"/>
    </location>
</feature>
<sequence length="83" mass="9039">GESRTILRLHPSISSQLAPSLPLGFFIHHPPQLQPCEHGEQGASEHDCSDGDHRLGAASGDLGWRRGWHRNKDQIPSTSKPAA</sequence>
<feature type="non-terminal residue" evidence="2">
    <location>
        <position position="1"/>
    </location>
</feature>